<keyword evidence="5" id="KW-0804">Transcription</keyword>
<evidence type="ECO:0000259" key="8">
    <source>
        <dbReference type="PROSITE" id="PS50110"/>
    </source>
</evidence>
<dbReference type="Gene3D" id="3.40.50.2300">
    <property type="match status" value="1"/>
</dbReference>
<accession>A0AB39HG17</accession>
<evidence type="ECO:0000256" key="1">
    <source>
        <dbReference type="ARBA" id="ARBA00022553"/>
    </source>
</evidence>
<keyword evidence="1 6" id="KW-0597">Phosphoprotein</keyword>
<feature type="domain" description="Response regulatory" evidence="8">
    <location>
        <begin position="3"/>
        <end position="117"/>
    </location>
</feature>
<name>A0AB39HG17_9VIBR</name>
<dbReference type="PANTHER" id="PTHR48111:SF22">
    <property type="entry name" value="REGULATOR OF RPOS"/>
    <property type="match status" value="1"/>
</dbReference>
<dbReference type="PROSITE" id="PS51755">
    <property type="entry name" value="OMPR_PHOB"/>
    <property type="match status" value="1"/>
</dbReference>
<evidence type="ECO:0000256" key="6">
    <source>
        <dbReference type="PROSITE-ProRule" id="PRU00169"/>
    </source>
</evidence>
<evidence type="ECO:0000256" key="7">
    <source>
        <dbReference type="PROSITE-ProRule" id="PRU01091"/>
    </source>
</evidence>
<evidence type="ECO:0000256" key="2">
    <source>
        <dbReference type="ARBA" id="ARBA00023012"/>
    </source>
</evidence>
<dbReference type="PANTHER" id="PTHR48111">
    <property type="entry name" value="REGULATOR OF RPOS"/>
    <property type="match status" value="1"/>
</dbReference>
<evidence type="ECO:0000259" key="9">
    <source>
        <dbReference type="PROSITE" id="PS51755"/>
    </source>
</evidence>
<dbReference type="GO" id="GO:0000156">
    <property type="term" value="F:phosphorelay response regulator activity"/>
    <property type="evidence" value="ECO:0007669"/>
    <property type="project" value="TreeGrafter"/>
</dbReference>
<keyword evidence="4 7" id="KW-0238">DNA-binding</keyword>
<dbReference type="SUPFAM" id="SSF52172">
    <property type="entry name" value="CheY-like"/>
    <property type="match status" value="1"/>
</dbReference>
<dbReference type="InterPro" id="IPR039420">
    <property type="entry name" value="WalR-like"/>
</dbReference>
<keyword evidence="2" id="KW-0902">Two-component regulatory system</keyword>
<evidence type="ECO:0000313" key="10">
    <source>
        <dbReference type="EMBL" id="XDK25637.1"/>
    </source>
</evidence>
<feature type="modified residue" description="4-aspartylphosphate" evidence="6">
    <location>
        <position position="52"/>
    </location>
</feature>
<dbReference type="InterPro" id="IPR036388">
    <property type="entry name" value="WH-like_DNA-bd_sf"/>
</dbReference>
<gene>
    <name evidence="10" type="ORF">AB0763_03035</name>
</gene>
<dbReference type="EMBL" id="CP162601">
    <property type="protein sequence ID" value="XDK25637.1"/>
    <property type="molecule type" value="Genomic_DNA"/>
</dbReference>
<dbReference type="SUPFAM" id="SSF46894">
    <property type="entry name" value="C-terminal effector domain of the bipartite response regulators"/>
    <property type="match status" value="1"/>
</dbReference>
<dbReference type="Gene3D" id="1.10.10.10">
    <property type="entry name" value="Winged helix-like DNA-binding domain superfamily/Winged helix DNA-binding domain"/>
    <property type="match status" value="1"/>
</dbReference>
<dbReference type="GO" id="GO:0000976">
    <property type="term" value="F:transcription cis-regulatory region binding"/>
    <property type="evidence" value="ECO:0007669"/>
    <property type="project" value="TreeGrafter"/>
</dbReference>
<proteinExistence type="predicted"/>
<dbReference type="GO" id="GO:0005829">
    <property type="term" value="C:cytosol"/>
    <property type="evidence" value="ECO:0007669"/>
    <property type="project" value="TreeGrafter"/>
</dbReference>
<feature type="DNA-binding region" description="OmpR/PhoB-type" evidence="7">
    <location>
        <begin position="124"/>
        <end position="220"/>
    </location>
</feature>
<evidence type="ECO:0000256" key="5">
    <source>
        <dbReference type="ARBA" id="ARBA00023163"/>
    </source>
</evidence>
<dbReference type="RefSeq" id="WP_306101079.1">
    <property type="nucleotide sequence ID" value="NZ_CP162601.1"/>
</dbReference>
<dbReference type="SMART" id="SM00862">
    <property type="entry name" value="Trans_reg_C"/>
    <property type="match status" value="1"/>
</dbReference>
<feature type="domain" description="OmpR/PhoB-type" evidence="9">
    <location>
        <begin position="124"/>
        <end position="220"/>
    </location>
</feature>
<dbReference type="KEGG" id="vih:AB0763_03035"/>
<evidence type="ECO:0000256" key="3">
    <source>
        <dbReference type="ARBA" id="ARBA00023015"/>
    </source>
</evidence>
<dbReference type="CDD" id="cd00383">
    <property type="entry name" value="trans_reg_C"/>
    <property type="match status" value="1"/>
</dbReference>
<dbReference type="InterPro" id="IPR001789">
    <property type="entry name" value="Sig_transdc_resp-reg_receiver"/>
</dbReference>
<protein>
    <submittedName>
        <fullName evidence="10">Response regulator transcription factor</fullName>
    </submittedName>
</protein>
<reference evidence="10" key="1">
    <citation type="submission" date="2024-07" db="EMBL/GenBank/DDBJ databases">
        <title>Genome Analysis of a Potential Novel Vibrio Species Secreting pH- and Thermo-stable Alginate Lyase and its Application in Producing Alginate Oligosaccharides.</title>
        <authorList>
            <person name="Huang H."/>
            <person name="Bao K."/>
        </authorList>
    </citation>
    <scope>NUCLEOTIDE SEQUENCE</scope>
    <source>
        <strain evidence="10">HB236076</strain>
    </source>
</reference>
<dbReference type="Pfam" id="PF00072">
    <property type="entry name" value="Response_reg"/>
    <property type="match status" value="1"/>
</dbReference>
<dbReference type="InterPro" id="IPR001867">
    <property type="entry name" value="OmpR/PhoB-type_DNA-bd"/>
</dbReference>
<evidence type="ECO:0000256" key="4">
    <source>
        <dbReference type="ARBA" id="ARBA00023125"/>
    </source>
</evidence>
<dbReference type="GO" id="GO:0032993">
    <property type="term" value="C:protein-DNA complex"/>
    <property type="evidence" value="ECO:0007669"/>
    <property type="project" value="TreeGrafter"/>
</dbReference>
<dbReference type="SMART" id="SM00448">
    <property type="entry name" value="REC"/>
    <property type="match status" value="1"/>
</dbReference>
<dbReference type="Gene3D" id="6.10.250.690">
    <property type="match status" value="1"/>
</dbReference>
<dbReference type="GO" id="GO:0006355">
    <property type="term" value="P:regulation of DNA-templated transcription"/>
    <property type="evidence" value="ECO:0007669"/>
    <property type="project" value="InterPro"/>
</dbReference>
<dbReference type="PROSITE" id="PS50110">
    <property type="entry name" value="RESPONSE_REGULATORY"/>
    <property type="match status" value="1"/>
</dbReference>
<dbReference type="InterPro" id="IPR016032">
    <property type="entry name" value="Sig_transdc_resp-reg_C-effctor"/>
</dbReference>
<dbReference type="CDD" id="cd17624">
    <property type="entry name" value="REC_OmpR_PmrA-like"/>
    <property type="match status" value="1"/>
</dbReference>
<keyword evidence="3" id="KW-0805">Transcription regulation</keyword>
<dbReference type="InterPro" id="IPR011006">
    <property type="entry name" value="CheY-like_superfamily"/>
</dbReference>
<sequence>MLKALLVEDDIDLASTLIDYLALEDIECDFAADGLVGLNLGQSQDYQVMILDLNLPGLQGLSVCERLRSQGIATPILMLTAKDTLEDKLNGFDKGADDYLVKPFDMEELVARLKALSKRRSGQVTKLQVADLIFDLTLGEVTRGEGRLKLSPIASQLLEILMRASPSCVTRETLINGVWGEEQPDSNSLKVHIYNLRKQINAHGPALLHTVAGQGFVLREES</sequence>
<organism evidence="10">
    <name type="scientific">Vibrio sp. HB236076</name>
    <dbReference type="NCBI Taxonomy" id="3232307"/>
    <lineage>
        <taxon>Bacteria</taxon>
        <taxon>Pseudomonadati</taxon>
        <taxon>Pseudomonadota</taxon>
        <taxon>Gammaproteobacteria</taxon>
        <taxon>Vibrionales</taxon>
        <taxon>Vibrionaceae</taxon>
        <taxon>Vibrio</taxon>
    </lineage>
</organism>
<dbReference type="AlphaFoldDB" id="A0AB39HG17"/>
<dbReference type="Pfam" id="PF00486">
    <property type="entry name" value="Trans_reg_C"/>
    <property type="match status" value="1"/>
</dbReference>